<reference evidence="1 2" key="1">
    <citation type="submission" date="2007-03" db="EMBL/GenBank/DDBJ databases">
        <authorList>
            <person name="Stal L."/>
            <person name="Ferriera S."/>
            <person name="Johnson J."/>
            <person name="Kravitz S."/>
            <person name="Beeson K."/>
            <person name="Sutton G."/>
            <person name="Rogers Y.-H."/>
            <person name="Friedman R."/>
            <person name="Frazier M."/>
            <person name="Venter J.C."/>
        </authorList>
    </citation>
    <scope>NUCLEOTIDE SEQUENCE [LARGE SCALE GENOMIC DNA]</scope>
    <source>
        <strain evidence="1 2">CCY0110</strain>
    </source>
</reference>
<dbReference type="RefSeq" id="WP_008273775.1">
    <property type="nucleotide sequence ID" value="NZ_AAXW01000003.1"/>
</dbReference>
<dbReference type="OrthoDB" id="9799670at2"/>
<evidence type="ECO:0000313" key="2">
    <source>
        <dbReference type="Proteomes" id="UP000003781"/>
    </source>
</evidence>
<gene>
    <name evidence="1" type="ORF">CY0110_03509</name>
</gene>
<protein>
    <recommendedName>
        <fullName evidence="3">DUF2283 domain-containing protein</fullName>
    </recommendedName>
</protein>
<comment type="caution">
    <text evidence="1">The sequence shown here is derived from an EMBL/GenBank/DDBJ whole genome shotgun (WGS) entry which is preliminary data.</text>
</comment>
<evidence type="ECO:0008006" key="3">
    <source>
        <dbReference type="Google" id="ProtNLM"/>
    </source>
</evidence>
<dbReference type="AlphaFoldDB" id="A3IKB5"/>
<dbReference type="PANTHER" id="PTHR37029">
    <property type="entry name" value="SSR1768 PROTEIN"/>
    <property type="match status" value="1"/>
</dbReference>
<keyword evidence="2" id="KW-1185">Reference proteome</keyword>
<dbReference type="EMBL" id="AAXW01000003">
    <property type="protein sequence ID" value="EAZ93104.1"/>
    <property type="molecule type" value="Genomic_DNA"/>
</dbReference>
<evidence type="ECO:0000313" key="1">
    <source>
        <dbReference type="EMBL" id="EAZ93104.1"/>
    </source>
</evidence>
<dbReference type="PANTHER" id="PTHR37029:SF1">
    <property type="entry name" value="SSR1768 PROTEIN"/>
    <property type="match status" value="1"/>
</dbReference>
<dbReference type="Proteomes" id="UP000003781">
    <property type="component" value="Unassembled WGS sequence"/>
</dbReference>
<dbReference type="Pfam" id="PF10049">
    <property type="entry name" value="DUF2283"/>
    <property type="match status" value="1"/>
</dbReference>
<organism evidence="1 2">
    <name type="scientific">Crocosphaera chwakensis CCY0110</name>
    <dbReference type="NCBI Taxonomy" id="391612"/>
    <lineage>
        <taxon>Bacteria</taxon>
        <taxon>Bacillati</taxon>
        <taxon>Cyanobacteriota</taxon>
        <taxon>Cyanophyceae</taxon>
        <taxon>Oscillatoriophycideae</taxon>
        <taxon>Chroococcales</taxon>
        <taxon>Aphanothecaceae</taxon>
        <taxon>Crocosphaera</taxon>
        <taxon>Crocosphaera chwakensis</taxon>
    </lineage>
</organism>
<dbReference type="InterPro" id="IPR019270">
    <property type="entry name" value="DUF2283"/>
</dbReference>
<accession>A3IKB5</accession>
<dbReference type="eggNOG" id="COG5428">
    <property type="taxonomic scope" value="Bacteria"/>
</dbReference>
<proteinExistence type="predicted"/>
<name>A3IKB5_9CHRO</name>
<sequence length="85" mass="9703">MKKITYDPDADAAYIRLRDSKIIDSETIGEGVICDYDENEQIVGIEILSVKKRTPEEIKTINIPLTTEDKQQLKNLLNLFNYVAS</sequence>